<dbReference type="OrthoDB" id="185373at2759"/>
<feature type="region of interest" description="Disordered" evidence="1">
    <location>
        <begin position="751"/>
        <end position="784"/>
    </location>
</feature>
<dbReference type="Proteomes" id="UP000054771">
    <property type="component" value="Unassembled WGS sequence"/>
</dbReference>
<sequence length="784" mass="89258">MLFRPPQPLLLRLRAGFASSSLSHESRNGLHSRQTRSVRVKPLTGYGTQTNVTGFDGRLSDIRSFSRFPDRAAESSATTISTTPDDYIGITSTELQAGIDESKPDFAAAEEKPRYFIRPTKHGPDPAVVHQQVDKVLYHYTYKDGTAGTVTRHVSKEILGLDNHITSQSLFRDDSAGAAQWLAARDEIGEALASGREPQRRLMNFDLRREDQFILDKLKAQTENAFRGTWRALPRKQKMEHWYRLSLWLLQHTPSQLPKFLLATTYKELRQRPPLLMVAKCITHLNRFSPGLVDSSLITACLDPSTWPVIRAPQSPIRLYVNSTDREHVYYAWHIQRKKRTHVSPATLLCFMKRFTEFGDVDMALKALVAVQYLRHPDFSMASKEVIHHCCALLMRDTVVDDGNGRNFAILPRLVELGVQPTREMLNVVLSNALKGGDSQVGNAVLDYMKSNQLEPDQFTYLALLKDAVATGDRERLGTLLHEIQSQEDLHKNKWISSKILHSHFVFTAKRINIDDEPQEVFYSMLGMYNQLHDITPLKDLSIIPPNYTPPAGSGTSEPSVVALYIMIATYLRCMQNFATTERVYLRYRSHVLHGHRAIAPLAATDHTYNEFLVAFRNYPQGMRPAARLVEDMQHSATKKIANSELEHVPPSTLTWTILLSIFVFQKQSHAAERVLAMMDRHNVKYSMDTWNMLINYHANEQNHVGLAETIKKMESEGFTMDEHSMRSLRFLREPERLWVTIDELDKASDSLFESSSSQSKNGQPAPSLLDQGLTRMKDNMSQK</sequence>
<accession>A0A0U5GTP6</accession>
<evidence type="ECO:0000313" key="2">
    <source>
        <dbReference type="EMBL" id="CEN62132.1"/>
    </source>
</evidence>
<name>A0A0U5GTP6_ASPCI</name>
<dbReference type="InterPro" id="IPR011990">
    <property type="entry name" value="TPR-like_helical_dom_sf"/>
</dbReference>
<dbReference type="Pfam" id="PF13812">
    <property type="entry name" value="PPR_3"/>
    <property type="match status" value="2"/>
</dbReference>
<dbReference type="InterPro" id="IPR050667">
    <property type="entry name" value="PPR-containing_protein"/>
</dbReference>
<evidence type="ECO:0008006" key="4">
    <source>
        <dbReference type="Google" id="ProtNLM"/>
    </source>
</evidence>
<reference evidence="3" key="1">
    <citation type="journal article" date="2016" name="Genome Announc.">
        <title>Draft genome sequences of fungus Aspergillus calidoustus.</title>
        <authorList>
            <person name="Horn F."/>
            <person name="Linde J."/>
            <person name="Mattern D.J."/>
            <person name="Walther G."/>
            <person name="Guthke R."/>
            <person name="Scherlach K."/>
            <person name="Martin K."/>
            <person name="Brakhage A.A."/>
            <person name="Petzke L."/>
            <person name="Valiante V."/>
        </authorList>
    </citation>
    <scope>NUCLEOTIDE SEQUENCE [LARGE SCALE GENOMIC DNA]</scope>
    <source>
        <strain evidence="3">SF006504</strain>
    </source>
</reference>
<organism evidence="2 3">
    <name type="scientific">Aspergillus calidoustus</name>
    <dbReference type="NCBI Taxonomy" id="454130"/>
    <lineage>
        <taxon>Eukaryota</taxon>
        <taxon>Fungi</taxon>
        <taxon>Dikarya</taxon>
        <taxon>Ascomycota</taxon>
        <taxon>Pezizomycotina</taxon>
        <taxon>Eurotiomycetes</taxon>
        <taxon>Eurotiomycetidae</taxon>
        <taxon>Eurotiales</taxon>
        <taxon>Aspergillaceae</taxon>
        <taxon>Aspergillus</taxon>
        <taxon>Aspergillus subgen. Nidulantes</taxon>
    </lineage>
</organism>
<dbReference type="Gene3D" id="1.25.40.10">
    <property type="entry name" value="Tetratricopeptide repeat domain"/>
    <property type="match status" value="2"/>
</dbReference>
<dbReference type="AlphaFoldDB" id="A0A0U5GTP6"/>
<gene>
    <name evidence="2" type="ORF">ASPCAL08771</name>
</gene>
<dbReference type="InterPro" id="IPR002885">
    <property type="entry name" value="PPR_rpt"/>
</dbReference>
<keyword evidence="3" id="KW-1185">Reference proteome</keyword>
<evidence type="ECO:0000313" key="3">
    <source>
        <dbReference type="Proteomes" id="UP000054771"/>
    </source>
</evidence>
<proteinExistence type="predicted"/>
<dbReference type="OMA" id="TDHVYNE"/>
<feature type="compositionally biased region" description="Low complexity" evidence="1">
    <location>
        <begin position="751"/>
        <end position="760"/>
    </location>
</feature>
<dbReference type="PANTHER" id="PTHR47939:SF5">
    <property type="entry name" value="PENTACOTRIPEPTIDE-REPEAT REGION OF PRORP DOMAIN-CONTAINING PROTEIN"/>
    <property type="match status" value="1"/>
</dbReference>
<protein>
    <recommendedName>
        <fullName evidence="4">Pentatricopeptide repeat protein</fullName>
    </recommendedName>
</protein>
<dbReference type="EMBL" id="CDMC01000007">
    <property type="protein sequence ID" value="CEN62132.1"/>
    <property type="molecule type" value="Genomic_DNA"/>
</dbReference>
<dbReference type="STRING" id="454130.A0A0U5GTP6"/>
<dbReference type="PANTHER" id="PTHR47939">
    <property type="entry name" value="MEMBRANE-ASSOCIATED SALT-INDUCIBLE PROTEIN-LIKE"/>
    <property type="match status" value="1"/>
</dbReference>
<evidence type="ECO:0000256" key="1">
    <source>
        <dbReference type="SAM" id="MobiDB-lite"/>
    </source>
</evidence>